<dbReference type="PANTHER" id="PTHR30273:SF2">
    <property type="entry name" value="PROTEIN FECR"/>
    <property type="match status" value="1"/>
</dbReference>
<reference evidence="4 6" key="1">
    <citation type="journal article" date="2015" name="Science">
        <title>Genetic determinants of in vivo fitness and diet responsiveness in multiple human gut Bacteroides.</title>
        <authorList>
            <person name="Wu M."/>
            <person name="McNulty N.P."/>
            <person name="Rodionov D.A."/>
            <person name="Khoroshkin M.S."/>
            <person name="Griffin N.W."/>
            <person name="Cheng J."/>
            <person name="Latreille P."/>
            <person name="Kerstetter R.A."/>
            <person name="Terrapon N."/>
            <person name="Henrissat B."/>
            <person name="Osterman A.L."/>
            <person name="Gordon J.I."/>
        </authorList>
    </citation>
    <scope>NUCLEOTIDE SEQUENCE [LARGE SCALE GENOMIC DNA]</scope>
    <source>
        <strain evidence="4 6">WH2</strain>
    </source>
</reference>
<dbReference type="InterPro" id="IPR012373">
    <property type="entry name" value="Ferrdict_sens_TM"/>
</dbReference>
<dbReference type="Pfam" id="PF16344">
    <property type="entry name" value="FecR_C"/>
    <property type="match status" value="1"/>
</dbReference>
<dbReference type="InterPro" id="IPR006860">
    <property type="entry name" value="FecR"/>
</dbReference>
<dbReference type="PIRSF" id="PIRSF018266">
    <property type="entry name" value="FecR"/>
    <property type="match status" value="1"/>
</dbReference>
<keyword evidence="1" id="KW-0812">Transmembrane</keyword>
<dbReference type="Gene3D" id="3.55.50.30">
    <property type="match status" value="1"/>
</dbReference>
<reference evidence="5 7" key="2">
    <citation type="journal article" date="2019" name="Nat. Med.">
        <title>A library of human gut bacterial isolates paired with longitudinal multiomics data enables mechanistic microbiome research.</title>
        <authorList>
            <person name="Poyet M."/>
            <person name="Groussin M."/>
            <person name="Gibbons S.M."/>
            <person name="Avila-Pacheco J."/>
            <person name="Jiang X."/>
            <person name="Kearney S.M."/>
            <person name="Perrotta A.R."/>
            <person name="Berdy B."/>
            <person name="Zhao S."/>
            <person name="Lieberman T.D."/>
            <person name="Swanson P.K."/>
            <person name="Smith M."/>
            <person name="Roesemann S."/>
            <person name="Alexander J.E."/>
            <person name="Rich S.A."/>
            <person name="Livny J."/>
            <person name="Vlamakis H."/>
            <person name="Clish C."/>
            <person name="Bullock K."/>
            <person name="Deik A."/>
            <person name="Scott J."/>
            <person name="Pierce K.A."/>
            <person name="Xavier R.J."/>
            <person name="Alm E.J."/>
        </authorList>
    </citation>
    <scope>NUCLEOTIDE SEQUENCE [LARGE SCALE GENOMIC DNA]</scope>
    <source>
        <strain evidence="5 7">BIOML-A6</strain>
    </source>
</reference>
<dbReference type="GO" id="GO:0016989">
    <property type="term" value="F:sigma factor antagonist activity"/>
    <property type="evidence" value="ECO:0007669"/>
    <property type="project" value="TreeGrafter"/>
</dbReference>
<sequence length="336" mass="38574">MMKEGMNKLDEELMAKFLMGECSEEELCKVNAWLDESDGNARELFRIEQIYHLGKSEEFADEKKIEKAEKQLFKRLAQEEAKRNKVRRLNTWMRYAAMFIGIFFISGLSYHIYQSQSEESKLVAVTARDEVKELMLPDGTKVWLNKHTTLKYPREFSEKGRNVYMEGEAYFEVKRNTAKPFIVRSEAMQVRVLGTVFNLKSDKTNRSAVATLIKGEIEVKGNHEEGMIVLAPGQKAELNAVTRRLVVKQVDTGIENWHNNQFVFEKADIFTIARTLENSYGVKIILAPDMDATKTYSGTLKKKDNVEETLNLIKSTNALPIEYKIVGNSVFLSSKK</sequence>
<dbReference type="KEGG" id="bcel:BcellWH2_04257"/>
<evidence type="ECO:0000259" key="3">
    <source>
        <dbReference type="Pfam" id="PF16344"/>
    </source>
</evidence>
<dbReference type="RefSeq" id="WP_007215450.1">
    <property type="nucleotide sequence ID" value="NZ_CABMLT010000021.1"/>
</dbReference>
<accession>A0A0P0G4C5</accession>
<feature type="domain" description="Protein FecR C-terminal" evidence="3">
    <location>
        <begin position="261"/>
        <end position="331"/>
    </location>
</feature>
<dbReference type="eggNOG" id="COG3712">
    <property type="taxonomic scope" value="Bacteria"/>
</dbReference>
<dbReference type="PATRIC" id="fig|246787.4.peg.4399"/>
<dbReference type="Gene3D" id="2.60.120.1440">
    <property type="match status" value="1"/>
</dbReference>
<protein>
    <submittedName>
        <fullName evidence="4">Fec operon regulator FecR</fullName>
    </submittedName>
    <submittedName>
        <fullName evidence="5">FecR family protein</fullName>
    </submittedName>
</protein>
<evidence type="ECO:0000313" key="5">
    <source>
        <dbReference type="EMBL" id="KAA5412044.1"/>
    </source>
</evidence>
<keyword evidence="1" id="KW-1133">Transmembrane helix</keyword>
<evidence type="ECO:0000259" key="2">
    <source>
        <dbReference type="Pfam" id="PF04773"/>
    </source>
</evidence>
<dbReference type="Proteomes" id="UP000061809">
    <property type="component" value="Chromosome"/>
</dbReference>
<feature type="domain" description="FecR protein" evidence="2">
    <location>
        <begin position="125"/>
        <end position="217"/>
    </location>
</feature>
<dbReference type="AlphaFoldDB" id="A0A0P0G4C5"/>
<feature type="transmembrane region" description="Helical" evidence="1">
    <location>
        <begin position="92"/>
        <end position="113"/>
    </location>
</feature>
<proteinExistence type="predicted"/>
<evidence type="ECO:0000313" key="7">
    <source>
        <dbReference type="Proteomes" id="UP000448877"/>
    </source>
</evidence>
<dbReference type="GeneID" id="66309933"/>
<keyword evidence="1" id="KW-0472">Membrane</keyword>
<evidence type="ECO:0000313" key="6">
    <source>
        <dbReference type="Proteomes" id="UP000061809"/>
    </source>
</evidence>
<evidence type="ECO:0000256" key="1">
    <source>
        <dbReference type="SAM" id="Phobius"/>
    </source>
</evidence>
<organism evidence="4 6">
    <name type="scientific">Bacteroides cellulosilyticus</name>
    <dbReference type="NCBI Taxonomy" id="246787"/>
    <lineage>
        <taxon>Bacteria</taxon>
        <taxon>Pseudomonadati</taxon>
        <taxon>Bacteroidota</taxon>
        <taxon>Bacteroidia</taxon>
        <taxon>Bacteroidales</taxon>
        <taxon>Bacteroidaceae</taxon>
        <taxon>Bacteroides</taxon>
    </lineage>
</organism>
<dbReference type="EMBL" id="VVYV01000084">
    <property type="protein sequence ID" value="KAA5412044.1"/>
    <property type="molecule type" value="Genomic_DNA"/>
</dbReference>
<dbReference type="Pfam" id="PF04773">
    <property type="entry name" value="FecR"/>
    <property type="match status" value="1"/>
</dbReference>
<dbReference type="FunFam" id="2.60.120.1440:FF:000001">
    <property type="entry name" value="Putative anti-sigma factor"/>
    <property type="match status" value="1"/>
</dbReference>
<gene>
    <name evidence="4" type="ORF">BcellWH2_04257</name>
    <name evidence="5" type="ORF">F2Y81_27120</name>
</gene>
<dbReference type="PANTHER" id="PTHR30273">
    <property type="entry name" value="PERIPLASMIC SIGNAL SENSOR AND SIGMA FACTOR ACTIVATOR FECR-RELATED"/>
    <property type="match status" value="1"/>
</dbReference>
<name>A0A0P0G4C5_9BACE</name>
<dbReference type="InterPro" id="IPR032508">
    <property type="entry name" value="FecR_C"/>
</dbReference>
<dbReference type="Proteomes" id="UP000448877">
    <property type="component" value="Unassembled WGS sequence"/>
</dbReference>
<dbReference type="EMBL" id="CP012801">
    <property type="protein sequence ID" value="ALJ61474.1"/>
    <property type="molecule type" value="Genomic_DNA"/>
</dbReference>
<dbReference type="STRING" id="246787.BcellWH2_04257"/>
<evidence type="ECO:0000313" key="4">
    <source>
        <dbReference type="EMBL" id="ALJ61474.1"/>
    </source>
</evidence>